<dbReference type="GO" id="GO:0050684">
    <property type="term" value="P:regulation of mRNA processing"/>
    <property type="evidence" value="ECO:0007669"/>
    <property type="project" value="TreeGrafter"/>
</dbReference>
<dbReference type="RefSeq" id="XP_007765692.1">
    <property type="nucleotide sequence ID" value="XM_007767502.1"/>
</dbReference>
<evidence type="ECO:0000256" key="11">
    <source>
        <dbReference type="SAM" id="MobiDB-lite"/>
    </source>
</evidence>
<protein>
    <recommendedName>
        <fullName evidence="1">non-specific serine/threonine protein kinase</fullName>
        <ecNumber evidence="1">2.7.11.1</ecNumber>
    </recommendedName>
</protein>
<keyword evidence="12" id="KW-0812">Transmembrane</keyword>
<dbReference type="SMART" id="SM00220">
    <property type="entry name" value="S_TKc"/>
    <property type="match status" value="1"/>
</dbReference>
<dbReference type="InterPro" id="IPR017441">
    <property type="entry name" value="Protein_kinase_ATP_BS"/>
</dbReference>
<feature type="transmembrane region" description="Helical" evidence="12">
    <location>
        <begin position="12"/>
        <end position="29"/>
    </location>
</feature>
<dbReference type="GO" id="GO:0005524">
    <property type="term" value="F:ATP binding"/>
    <property type="evidence" value="ECO:0007669"/>
    <property type="project" value="UniProtKB-UniRule"/>
</dbReference>
<comment type="catalytic activity">
    <reaction evidence="7">
        <text>L-threonyl-[protein] + ATP = O-phospho-L-threonyl-[protein] + ADP + H(+)</text>
        <dbReference type="Rhea" id="RHEA:46608"/>
        <dbReference type="Rhea" id="RHEA-COMP:11060"/>
        <dbReference type="Rhea" id="RHEA-COMP:11605"/>
        <dbReference type="ChEBI" id="CHEBI:15378"/>
        <dbReference type="ChEBI" id="CHEBI:30013"/>
        <dbReference type="ChEBI" id="CHEBI:30616"/>
        <dbReference type="ChEBI" id="CHEBI:61977"/>
        <dbReference type="ChEBI" id="CHEBI:456216"/>
        <dbReference type="EC" id="2.7.11.1"/>
    </reaction>
</comment>
<evidence type="ECO:0000256" key="10">
    <source>
        <dbReference type="RuleBase" id="RU000304"/>
    </source>
</evidence>
<keyword evidence="3" id="KW-0808">Transferase</keyword>
<evidence type="ECO:0000256" key="7">
    <source>
        <dbReference type="ARBA" id="ARBA00047899"/>
    </source>
</evidence>
<dbReference type="GO" id="GO:0004674">
    <property type="term" value="F:protein serine/threonine kinase activity"/>
    <property type="evidence" value="ECO:0007669"/>
    <property type="project" value="UniProtKB-KW"/>
</dbReference>
<accession>A0A5M3MXQ7</accession>
<keyword evidence="4 9" id="KW-0547">Nucleotide-binding</keyword>
<dbReference type="InterPro" id="IPR000719">
    <property type="entry name" value="Prot_kinase_dom"/>
</dbReference>
<dbReference type="SUPFAM" id="SSF56112">
    <property type="entry name" value="Protein kinase-like (PK-like)"/>
    <property type="match status" value="1"/>
</dbReference>
<evidence type="ECO:0000256" key="6">
    <source>
        <dbReference type="ARBA" id="ARBA00022840"/>
    </source>
</evidence>
<feature type="domain" description="Protein kinase" evidence="13">
    <location>
        <begin position="107"/>
        <end position="464"/>
    </location>
</feature>
<dbReference type="GeneID" id="19199452"/>
<dbReference type="Gene3D" id="1.10.510.10">
    <property type="entry name" value="Transferase(Phosphotransferase) domain 1"/>
    <property type="match status" value="1"/>
</dbReference>
<evidence type="ECO:0000256" key="9">
    <source>
        <dbReference type="PROSITE-ProRule" id="PRU10141"/>
    </source>
</evidence>
<dbReference type="Gene3D" id="3.30.200.20">
    <property type="entry name" value="Phosphorylase Kinase, domain 1"/>
    <property type="match status" value="1"/>
</dbReference>
<dbReference type="Proteomes" id="UP000053558">
    <property type="component" value="Unassembled WGS sequence"/>
</dbReference>
<evidence type="ECO:0000313" key="14">
    <source>
        <dbReference type="EMBL" id="EIW83797.1"/>
    </source>
</evidence>
<evidence type="ECO:0000256" key="12">
    <source>
        <dbReference type="SAM" id="Phobius"/>
    </source>
</evidence>
<proteinExistence type="inferred from homology"/>
<keyword evidence="12" id="KW-0472">Membrane</keyword>
<dbReference type="KEGG" id="cput:CONPUDRAFT_119200"/>
<evidence type="ECO:0000256" key="5">
    <source>
        <dbReference type="ARBA" id="ARBA00022777"/>
    </source>
</evidence>
<dbReference type="FunFam" id="1.10.510.10:FF:000275">
    <property type="entry name" value="SRSF protein kinase 2 isoform X3"/>
    <property type="match status" value="1"/>
</dbReference>
<dbReference type="OrthoDB" id="5979581at2759"/>
<dbReference type="OMA" id="VTEMAIC"/>
<keyword evidence="2 10" id="KW-0723">Serine/threonine-protein kinase</keyword>
<comment type="catalytic activity">
    <reaction evidence="8">
        <text>L-seryl-[protein] + ATP = O-phospho-L-seryl-[protein] + ADP + H(+)</text>
        <dbReference type="Rhea" id="RHEA:17989"/>
        <dbReference type="Rhea" id="RHEA-COMP:9863"/>
        <dbReference type="Rhea" id="RHEA-COMP:11604"/>
        <dbReference type="ChEBI" id="CHEBI:15378"/>
        <dbReference type="ChEBI" id="CHEBI:29999"/>
        <dbReference type="ChEBI" id="CHEBI:30616"/>
        <dbReference type="ChEBI" id="CHEBI:83421"/>
        <dbReference type="ChEBI" id="CHEBI:456216"/>
        <dbReference type="EC" id="2.7.11.1"/>
    </reaction>
</comment>
<evidence type="ECO:0000313" key="15">
    <source>
        <dbReference type="Proteomes" id="UP000053558"/>
    </source>
</evidence>
<name>A0A5M3MXQ7_CONPW</name>
<evidence type="ECO:0000259" key="13">
    <source>
        <dbReference type="PROSITE" id="PS50011"/>
    </source>
</evidence>
<comment type="caution">
    <text evidence="14">The sequence shown here is derived from an EMBL/GenBank/DDBJ whole genome shotgun (WGS) entry which is preliminary data.</text>
</comment>
<dbReference type="GO" id="GO:0000245">
    <property type="term" value="P:spliceosomal complex assembly"/>
    <property type="evidence" value="ECO:0007669"/>
    <property type="project" value="TreeGrafter"/>
</dbReference>
<dbReference type="InterPro" id="IPR011009">
    <property type="entry name" value="Kinase-like_dom_sf"/>
</dbReference>
<dbReference type="InterPro" id="IPR008271">
    <property type="entry name" value="Ser/Thr_kinase_AS"/>
</dbReference>
<dbReference type="GO" id="GO:0005737">
    <property type="term" value="C:cytoplasm"/>
    <property type="evidence" value="ECO:0007669"/>
    <property type="project" value="TreeGrafter"/>
</dbReference>
<dbReference type="EMBL" id="JH711575">
    <property type="protein sequence ID" value="EIW83797.1"/>
    <property type="molecule type" value="Genomic_DNA"/>
</dbReference>
<feature type="compositionally biased region" description="Low complexity" evidence="11">
    <location>
        <begin position="46"/>
        <end position="57"/>
    </location>
</feature>
<reference evidence="15" key="1">
    <citation type="journal article" date="2012" name="Science">
        <title>The Paleozoic origin of enzymatic lignin decomposition reconstructed from 31 fungal genomes.</title>
        <authorList>
            <person name="Floudas D."/>
            <person name="Binder M."/>
            <person name="Riley R."/>
            <person name="Barry K."/>
            <person name="Blanchette R.A."/>
            <person name="Henrissat B."/>
            <person name="Martinez A.T."/>
            <person name="Otillar R."/>
            <person name="Spatafora J.W."/>
            <person name="Yadav J.S."/>
            <person name="Aerts A."/>
            <person name="Benoit I."/>
            <person name="Boyd A."/>
            <person name="Carlson A."/>
            <person name="Copeland A."/>
            <person name="Coutinho P.M."/>
            <person name="de Vries R.P."/>
            <person name="Ferreira P."/>
            <person name="Findley K."/>
            <person name="Foster B."/>
            <person name="Gaskell J."/>
            <person name="Glotzer D."/>
            <person name="Gorecki P."/>
            <person name="Heitman J."/>
            <person name="Hesse C."/>
            <person name="Hori C."/>
            <person name="Igarashi K."/>
            <person name="Jurgens J.A."/>
            <person name="Kallen N."/>
            <person name="Kersten P."/>
            <person name="Kohler A."/>
            <person name="Kuees U."/>
            <person name="Kumar T.K.A."/>
            <person name="Kuo A."/>
            <person name="LaButti K."/>
            <person name="Larrondo L.F."/>
            <person name="Lindquist E."/>
            <person name="Ling A."/>
            <person name="Lombard V."/>
            <person name="Lucas S."/>
            <person name="Lundell T."/>
            <person name="Martin R."/>
            <person name="McLaughlin D.J."/>
            <person name="Morgenstern I."/>
            <person name="Morin E."/>
            <person name="Murat C."/>
            <person name="Nagy L.G."/>
            <person name="Nolan M."/>
            <person name="Ohm R.A."/>
            <person name="Patyshakuliyeva A."/>
            <person name="Rokas A."/>
            <person name="Ruiz-Duenas F.J."/>
            <person name="Sabat G."/>
            <person name="Salamov A."/>
            <person name="Samejima M."/>
            <person name="Schmutz J."/>
            <person name="Slot J.C."/>
            <person name="St John F."/>
            <person name="Stenlid J."/>
            <person name="Sun H."/>
            <person name="Sun S."/>
            <person name="Syed K."/>
            <person name="Tsang A."/>
            <person name="Wiebenga A."/>
            <person name="Young D."/>
            <person name="Pisabarro A."/>
            <person name="Eastwood D.C."/>
            <person name="Martin F."/>
            <person name="Cullen D."/>
            <person name="Grigoriev I.V."/>
            <person name="Hibbett D.S."/>
        </authorList>
    </citation>
    <scope>NUCLEOTIDE SEQUENCE [LARGE SCALE GENOMIC DNA]</scope>
    <source>
        <strain evidence="15">RWD-64-598 SS2</strain>
    </source>
</reference>
<dbReference type="Pfam" id="PF00069">
    <property type="entry name" value="Pkinase"/>
    <property type="match status" value="2"/>
</dbReference>
<feature type="binding site" evidence="9">
    <location>
        <position position="136"/>
    </location>
    <ligand>
        <name>ATP</name>
        <dbReference type="ChEBI" id="CHEBI:30616"/>
    </ligand>
</feature>
<sequence length="466" mass="51986">MSNPRAAGPFLTRPFVLVALLAIAIPFIITRFQSDISRVLPWSPSSPATTTSSVPVAQPSSTGSPTTQPDVRVLPDFDYSREEDITRYSLGGYHPVNIGDGFKDGRYVVRRKIGYGEFSTVWLAEDIQVNEFVALKILTGNSTEGGIDEVDEINLLLRASTADVSHPGHKHVIGLRDHFYHVGPHGKHICLVFDMLGRDIYALLQHYDEAVPMNIIKSIIRQIFLGLDYLHTACGIVHTDLKLDNVLLTLEDPYPRISADLATNPPQVSPKQTSEFPPYSTFSVIKTQPLPVFVPSSDDPQIKIVDLGVANWVGNHLRNEIQSLALRSPEALLRAPWETPVDIWSVACVIYYLMMGTELFNPWAQEDPSWSTEEELLAQMIEYFGPVPQSLVKSGKYSTDWLADDGMLLHVAGIEPHANSLHANIAEFYGEEEADDLMDLLGRMFRYEPETRATAAELAKHPWLNN</sequence>
<dbReference type="PANTHER" id="PTHR47634">
    <property type="entry name" value="PROTEIN KINASE DOMAIN-CONTAINING PROTEIN-RELATED"/>
    <property type="match status" value="1"/>
</dbReference>
<keyword evidence="12" id="KW-1133">Transmembrane helix</keyword>
<evidence type="ECO:0000256" key="3">
    <source>
        <dbReference type="ARBA" id="ARBA00022679"/>
    </source>
</evidence>
<keyword evidence="15" id="KW-1185">Reference proteome</keyword>
<dbReference type="InterPro" id="IPR051334">
    <property type="entry name" value="SRPK"/>
</dbReference>
<evidence type="ECO:0000256" key="4">
    <source>
        <dbReference type="ARBA" id="ARBA00022741"/>
    </source>
</evidence>
<organism evidence="14 15">
    <name type="scientific">Coniophora puteana (strain RWD-64-598)</name>
    <name type="common">Brown rot fungus</name>
    <dbReference type="NCBI Taxonomy" id="741705"/>
    <lineage>
        <taxon>Eukaryota</taxon>
        <taxon>Fungi</taxon>
        <taxon>Dikarya</taxon>
        <taxon>Basidiomycota</taxon>
        <taxon>Agaricomycotina</taxon>
        <taxon>Agaricomycetes</taxon>
        <taxon>Agaricomycetidae</taxon>
        <taxon>Boletales</taxon>
        <taxon>Coniophorineae</taxon>
        <taxon>Coniophoraceae</taxon>
        <taxon>Coniophora</taxon>
    </lineage>
</organism>
<dbReference type="AlphaFoldDB" id="A0A5M3MXQ7"/>
<dbReference type="EC" id="2.7.11.1" evidence="1"/>
<dbReference type="PROSITE" id="PS00108">
    <property type="entry name" value="PROTEIN_KINASE_ST"/>
    <property type="match status" value="1"/>
</dbReference>
<gene>
    <name evidence="14" type="ORF">CONPUDRAFT_119200</name>
</gene>
<evidence type="ECO:0000256" key="8">
    <source>
        <dbReference type="ARBA" id="ARBA00048679"/>
    </source>
</evidence>
<evidence type="ECO:0000256" key="2">
    <source>
        <dbReference type="ARBA" id="ARBA00022527"/>
    </source>
</evidence>
<dbReference type="PROSITE" id="PS00107">
    <property type="entry name" value="PROTEIN_KINASE_ATP"/>
    <property type="match status" value="1"/>
</dbReference>
<feature type="compositionally biased region" description="Polar residues" evidence="11">
    <location>
        <begin position="58"/>
        <end position="69"/>
    </location>
</feature>
<evidence type="ECO:0000256" key="1">
    <source>
        <dbReference type="ARBA" id="ARBA00012513"/>
    </source>
</evidence>
<keyword evidence="6 9" id="KW-0067">ATP-binding</keyword>
<keyword evidence="5 14" id="KW-0418">Kinase</keyword>
<comment type="similarity">
    <text evidence="10">Belongs to the protein kinase superfamily.</text>
</comment>
<feature type="region of interest" description="Disordered" evidence="11">
    <location>
        <begin position="46"/>
        <end position="71"/>
    </location>
</feature>
<dbReference type="PANTHER" id="PTHR47634:SF9">
    <property type="entry name" value="PROTEIN KINASE DOMAIN-CONTAINING PROTEIN-RELATED"/>
    <property type="match status" value="1"/>
</dbReference>
<dbReference type="PROSITE" id="PS50011">
    <property type="entry name" value="PROTEIN_KINASE_DOM"/>
    <property type="match status" value="1"/>
</dbReference>
<dbReference type="GO" id="GO:0005634">
    <property type="term" value="C:nucleus"/>
    <property type="evidence" value="ECO:0007669"/>
    <property type="project" value="TreeGrafter"/>
</dbReference>